<organism evidence="1 2">
    <name type="scientific">Heterorhabditis bacteriophora</name>
    <name type="common">Entomopathogenic nematode worm</name>
    <dbReference type="NCBI Taxonomy" id="37862"/>
    <lineage>
        <taxon>Eukaryota</taxon>
        <taxon>Metazoa</taxon>
        <taxon>Ecdysozoa</taxon>
        <taxon>Nematoda</taxon>
        <taxon>Chromadorea</taxon>
        <taxon>Rhabditida</taxon>
        <taxon>Rhabditina</taxon>
        <taxon>Rhabditomorpha</taxon>
        <taxon>Strongyloidea</taxon>
        <taxon>Heterorhabditidae</taxon>
        <taxon>Heterorhabditis</taxon>
    </lineage>
</organism>
<dbReference type="WBParaSite" id="Hba_02054">
    <property type="protein sequence ID" value="Hba_02054"/>
    <property type="gene ID" value="Hba_02054"/>
</dbReference>
<reference evidence="2" key="1">
    <citation type="submission" date="2016-11" db="UniProtKB">
        <authorList>
            <consortium name="WormBaseParasite"/>
        </authorList>
    </citation>
    <scope>IDENTIFICATION</scope>
</reference>
<keyword evidence="1" id="KW-1185">Reference proteome</keyword>
<proteinExistence type="predicted"/>
<protein>
    <submittedName>
        <fullName evidence="2">Uncharacterized protein</fullName>
    </submittedName>
</protein>
<dbReference type="AlphaFoldDB" id="A0A1I7WBK7"/>
<accession>A0A1I7WBK7</accession>
<dbReference type="Proteomes" id="UP000095283">
    <property type="component" value="Unplaced"/>
</dbReference>
<evidence type="ECO:0000313" key="2">
    <source>
        <dbReference type="WBParaSite" id="Hba_02054"/>
    </source>
</evidence>
<sequence>MLNDLIITFFKTTSMLVNWNKIICSFNMH</sequence>
<evidence type="ECO:0000313" key="1">
    <source>
        <dbReference type="Proteomes" id="UP000095283"/>
    </source>
</evidence>
<name>A0A1I7WBK7_HETBA</name>